<evidence type="ECO:0000256" key="1">
    <source>
        <dbReference type="ARBA" id="ARBA00004141"/>
    </source>
</evidence>
<protein>
    <recommendedName>
        <fullName evidence="10">Elongation of very long chain fatty acids protein</fullName>
        <ecNumber evidence="10">2.3.1.199</ecNumber>
    </recommendedName>
    <alternativeName>
        <fullName evidence="10">Very-long-chain 3-oxoacyl-CoA synthase</fullName>
    </alternativeName>
</protein>
<dbReference type="GO" id="GO:0009922">
    <property type="term" value="F:fatty acid elongase activity"/>
    <property type="evidence" value="ECO:0007669"/>
    <property type="project" value="UniProtKB-EC"/>
</dbReference>
<keyword evidence="3 10" id="KW-0808">Transferase</keyword>
<feature type="transmembrane region" description="Helical" evidence="10">
    <location>
        <begin position="207"/>
        <end position="224"/>
    </location>
</feature>
<dbReference type="GO" id="GO:0030148">
    <property type="term" value="P:sphingolipid biosynthetic process"/>
    <property type="evidence" value="ECO:0007669"/>
    <property type="project" value="TreeGrafter"/>
</dbReference>
<evidence type="ECO:0000313" key="11">
    <source>
        <dbReference type="EMBL" id="UZZ64686.1"/>
    </source>
</evidence>
<dbReference type="GO" id="GO:0034626">
    <property type="term" value="P:fatty acid elongation, polyunsaturated fatty acid"/>
    <property type="evidence" value="ECO:0007669"/>
    <property type="project" value="TreeGrafter"/>
</dbReference>
<keyword evidence="9 10" id="KW-0275">Fatty acid biosynthesis</keyword>
<dbReference type="GO" id="GO:0005789">
    <property type="term" value="C:endoplasmic reticulum membrane"/>
    <property type="evidence" value="ECO:0007669"/>
    <property type="project" value="TreeGrafter"/>
</dbReference>
<evidence type="ECO:0000256" key="4">
    <source>
        <dbReference type="ARBA" id="ARBA00022692"/>
    </source>
</evidence>
<dbReference type="GO" id="GO:0034625">
    <property type="term" value="P:fatty acid elongation, monounsaturated fatty acid"/>
    <property type="evidence" value="ECO:0007669"/>
    <property type="project" value="TreeGrafter"/>
</dbReference>
<dbReference type="GO" id="GO:0042761">
    <property type="term" value="P:very long-chain fatty acid biosynthetic process"/>
    <property type="evidence" value="ECO:0007669"/>
    <property type="project" value="TreeGrafter"/>
</dbReference>
<dbReference type="Pfam" id="PF01151">
    <property type="entry name" value="ELO"/>
    <property type="match status" value="1"/>
</dbReference>
<name>A0A9E8LRZ7_9MAXI</name>
<keyword evidence="5 10" id="KW-0276">Fatty acid metabolism</keyword>
<comment type="similarity">
    <text evidence="10">Belongs to the ELO family.</text>
</comment>
<keyword evidence="4 10" id="KW-0812">Transmembrane</keyword>
<dbReference type="InterPro" id="IPR002076">
    <property type="entry name" value="ELO_fam"/>
</dbReference>
<dbReference type="AlphaFoldDB" id="A0A9E8LRZ7"/>
<feature type="transmembrane region" description="Helical" evidence="10">
    <location>
        <begin position="143"/>
        <end position="161"/>
    </location>
</feature>
<comment type="catalytic activity">
    <reaction evidence="10">
        <text>a very-long-chain acyl-CoA + malonyl-CoA + H(+) = a very-long-chain 3-oxoacyl-CoA + CO2 + CoA</text>
        <dbReference type="Rhea" id="RHEA:32727"/>
        <dbReference type="ChEBI" id="CHEBI:15378"/>
        <dbReference type="ChEBI" id="CHEBI:16526"/>
        <dbReference type="ChEBI" id="CHEBI:57287"/>
        <dbReference type="ChEBI" id="CHEBI:57384"/>
        <dbReference type="ChEBI" id="CHEBI:90725"/>
        <dbReference type="ChEBI" id="CHEBI:90736"/>
        <dbReference type="EC" id="2.3.1.199"/>
    </reaction>
</comment>
<dbReference type="PANTHER" id="PTHR11157">
    <property type="entry name" value="FATTY ACID ACYL TRANSFERASE-RELATED"/>
    <property type="match status" value="1"/>
</dbReference>
<sequence>MATQNSPLLESIWSQRDPRVDHWPLMSSPLPTVALCCLYFYCVKFLGPRMMKDRKAFDLRNTIIVYNFFQVLFSVWILYEILVSGWLFDYSFFCEPLDKSNNPKAMRMAAAAWWYYFSKFTEFFDTMFFILRKKNDNISTLHVIHHGIMPLFAWEACRFVPGGHESFGALFNTFVHVVMYTYYFLAAFGPRFQRYLWWKRHLTKLQIFQFATVLMHSMFLAFSNDCGFPIIQSVISSAHMILFFILFLQFYAKAYSKNNKNKANSAAKKEN</sequence>
<dbReference type="PANTHER" id="PTHR11157:SF69">
    <property type="entry name" value="ELONGATION OF VERY LONG CHAIN FATTY ACIDS PROTEIN 7"/>
    <property type="match status" value="1"/>
</dbReference>
<proteinExistence type="evidence at transcript level"/>
<organism evidence="11">
    <name type="scientific">Platychelipus littoralis</name>
    <dbReference type="NCBI Taxonomy" id="2593136"/>
    <lineage>
        <taxon>Eukaryota</taxon>
        <taxon>Metazoa</taxon>
        <taxon>Ecdysozoa</taxon>
        <taxon>Arthropoda</taxon>
        <taxon>Crustacea</taxon>
        <taxon>Multicrustacea</taxon>
        <taxon>Hexanauplia</taxon>
        <taxon>Copepoda</taxon>
        <taxon>Harpacticoida</taxon>
        <taxon>Laophontidae</taxon>
        <taxon>Platychelipus</taxon>
    </lineage>
</organism>
<feature type="transmembrane region" description="Helical" evidence="10">
    <location>
        <begin position="23"/>
        <end position="42"/>
    </location>
</feature>
<dbReference type="GO" id="GO:0019367">
    <property type="term" value="P:fatty acid elongation, saturated fatty acid"/>
    <property type="evidence" value="ECO:0007669"/>
    <property type="project" value="TreeGrafter"/>
</dbReference>
<keyword evidence="6 10" id="KW-1133">Transmembrane helix</keyword>
<evidence type="ECO:0000256" key="2">
    <source>
        <dbReference type="ARBA" id="ARBA00022516"/>
    </source>
</evidence>
<comment type="subcellular location">
    <subcellularLocation>
        <location evidence="1">Membrane</location>
        <topology evidence="1">Multi-pass membrane protein</topology>
    </subcellularLocation>
</comment>
<feature type="transmembrane region" description="Helical" evidence="10">
    <location>
        <begin position="167"/>
        <end position="186"/>
    </location>
</feature>
<keyword evidence="8 10" id="KW-0472">Membrane</keyword>
<keyword evidence="7 10" id="KW-0443">Lipid metabolism</keyword>
<evidence type="ECO:0000256" key="8">
    <source>
        <dbReference type="ARBA" id="ARBA00023136"/>
    </source>
</evidence>
<accession>A0A9E8LRZ7</accession>
<evidence type="ECO:0000256" key="9">
    <source>
        <dbReference type="ARBA" id="ARBA00023160"/>
    </source>
</evidence>
<dbReference type="EC" id="2.3.1.199" evidence="10"/>
<feature type="transmembrane region" description="Helical" evidence="10">
    <location>
        <begin position="108"/>
        <end position="131"/>
    </location>
</feature>
<evidence type="ECO:0000256" key="3">
    <source>
        <dbReference type="ARBA" id="ARBA00022679"/>
    </source>
</evidence>
<evidence type="ECO:0000256" key="5">
    <source>
        <dbReference type="ARBA" id="ARBA00022832"/>
    </source>
</evidence>
<keyword evidence="2 10" id="KW-0444">Lipid biosynthesis</keyword>
<evidence type="ECO:0000256" key="10">
    <source>
        <dbReference type="RuleBase" id="RU361115"/>
    </source>
</evidence>
<feature type="transmembrane region" description="Helical" evidence="10">
    <location>
        <begin position="63"/>
        <end position="88"/>
    </location>
</feature>
<evidence type="ECO:0000256" key="7">
    <source>
        <dbReference type="ARBA" id="ARBA00023098"/>
    </source>
</evidence>
<reference evidence="11" key="1">
    <citation type="journal article" date="2023" name="Mol. Ecol.">
        <title>Functional characterization reveals a diverse repertoire of metazoan PUFA biosynthesis genes.</title>
        <authorList>
            <person name="Boyen J."/>
            <person name="Ribes-Navarro A."/>
            <person name="Kabeya N."/>
            <person name="Monroig O."/>
            <person name="Rigaux A."/>
            <person name="Fink P."/>
            <person name="Hablutzel P."/>
            <person name="Navarro J.C."/>
            <person name="De Troch M."/>
        </authorList>
    </citation>
    <scope>NUCLEOTIDE SEQUENCE</scope>
</reference>
<evidence type="ECO:0000256" key="6">
    <source>
        <dbReference type="ARBA" id="ARBA00022989"/>
    </source>
</evidence>
<dbReference type="EMBL" id="ON075831">
    <property type="protein sequence ID" value="UZZ64686.1"/>
    <property type="molecule type" value="mRNA"/>
</dbReference>
<feature type="transmembrane region" description="Helical" evidence="10">
    <location>
        <begin position="230"/>
        <end position="252"/>
    </location>
</feature>